<dbReference type="EMBL" id="JARJLG010000317">
    <property type="protein sequence ID" value="KAJ7717489.1"/>
    <property type="molecule type" value="Genomic_DNA"/>
</dbReference>
<feature type="non-terminal residue" evidence="2">
    <location>
        <position position="1"/>
    </location>
</feature>
<feature type="non-terminal residue" evidence="2">
    <location>
        <position position="171"/>
    </location>
</feature>
<name>A0AAD7HCE3_9AGAR</name>
<gene>
    <name evidence="2" type="ORF">DFH07DRAFT_709716</name>
</gene>
<comment type="caution">
    <text evidence="2">The sequence shown here is derived from an EMBL/GenBank/DDBJ whole genome shotgun (WGS) entry which is preliminary data.</text>
</comment>
<organism evidence="2 3">
    <name type="scientific">Mycena maculata</name>
    <dbReference type="NCBI Taxonomy" id="230809"/>
    <lineage>
        <taxon>Eukaryota</taxon>
        <taxon>Fungi</taxon>
        <taxon>Dikarya</taxon>
        <taxon>Basidiomycota</taxon>
        <taxon>Agaricomycotina</taxon>
        <taxon>Agaricomycetes</taxon>
        <taxon>Agaricomycetidae</taxon>
        <taxon>Agaricales</taxon>
        <taxon>Marasmiineae</taxon>
        <taxon>Mycenaceae</taxon>
        <taxon>Mycena</taxon>
    </lineage>
</organism>
<feature type="region of interest" description="Disordered" evidence="1">
    <location>
        <begin position="110"/>
        <end position="171"/>
    </location>
</feature>
<evidence type="ECO:0000313" key="2">
    <source>
        <dbReference type="EMBL" id="KAJ7717489.1"/>
    </source>
</evidence>
<dbReference type="AlphaFoldDB" id="A0AAD7HCE3"/>
<keyword evidence="3" id="KW-1185">Reference proteome</keyword>
<dbReference type="Proteomes" id="UP001215280">
    <property type="component" value="Unassembled WGS sequence"/>
</dbReference>
<evidence type="ECO:0000313" key="3">
    <source>
        <dbReference type="Proteomes" id="UP001215280"/>
    </source>
</evidence>
<evidence type="ECO:0000256" key="1">
    <source>
        <dbReference type="SAM" id="MobiDB-lite"/>
    </source>
</evidence>
<proteinExistence type="predicted"/>
<reference evidence="2" key="1">
    <citation type="submission" date="2023-03" db="EMBL/GenBank/DDBJ databases">
        <title>Massive genome expansion in bonnet fungi (Mycena s.s.) driven by repeated elements and novel gene families across ecological guilds.</title>
        <authorList>
            <consortium name="Lawrence Berkeley National Laboratory"/>
            <person name="Harder C.B."/>
            <person name="Miyauchi S."/>
            <person name="Viragh M."/>
            <person name="Kuo A."/>
            <person name="Thoen E."/>
            <person name="Andreopoulos B."/>
            <person name="Lu D."/>
            <person name="Skrede I."/>
            <person name="Drula E."/>
            <person name="Henrissat B."/>
            <person name="Morin E."/>
            <person name="Kohler A."/>
            <person name="Barry K."/>
            <person name="LaButti K."/>
            <person name="Morin E."/>
            <person name="Salamov A."/>
            <person name="Lipzen A."/>
            <person name="Mereny Z."/>
            <person name="Hegedus B."/>
            <person name="Baldrian P."/>
            <person name="Stursova M."/>
            <person name="Weitz H."/>
            <person name="Taylor A."/>
            <person name="Grigoriev I.V."/>
            <person name="Nagy L.G."/>
            <person name="Martin F."/>
            <person name="Kauserud H."/>
        </authorList>
    </citation>
    <scope>NUCLEOTIDE SEQUENCE</scope>
    <source>
        <strain evidence="2">CBHHK188m</strain>
    </source>
</reference>
<sequence>EHRERKRKVRPLNKVQHSLEKGWKRLGSSHTTEIYETFEHWRNDYSPHEYDTAKDLVAVKHLGHPVDRPMDIRARPFILQWITPDRDPPKSLSANPRPVFRAEYRCVGNCSDLPPSDHDSSGPEESSQPPHKSKTSKRPVQQPPKDTDVDSDLDGDGKHKKRSCPSKVIIH</sequence>
<protein>
    <submittedName>
        <fullName evidence="2">Uncharacterized protein</fullName>
    </submittedName>
</protein>
<accession>A0AAD7HCE3</accession>
<feature type="compositionally biased region" description="Basic residues" evidence="1">
    <location>
        <begin position="158"/>
        <end position="171"/>
    </location>
</feature>